<proteinExistence type="inferred from homology"/>
<comment type="similarity">
    <text evidence="3 14">Belongs to the glycosyl hydrolase 13 family.</text>
</comment>
<comment type="subcellular location">
    <subcellularLocation>
        <location evidence="1 15">Cytoplasm</location>
    </subcellularLocation>
</comment>
<dbReference type="InterPro" id="IPR012768">
    <property type="entry name" value="Trehalose_TreZ"/>
</dbReference>
<dbReference type="SUPFAM" id="SSF81296">
    <property type="entry name" value="E set domains"/>
    <property type="match status" value="1"/>
</dbReference>
<dbReference type="PIRSF" id="PIRSF006337">
    <property type="entry name" value="Trehalose_TreZ"/>
    <property type="match status" value="1"/>
</dbReference>
<evidence type="ECO:0000313" key="19">
    <source>
        <dbReference type="EMBL" id="SDP35283.1"/>
    </source>
</evidence>
<feature type="binding site" evidence="16">
    <location>
        <begin position="312"/>
        <end position="316"/>
    </location>
    <ligand>
        <name>substrate</name>
    </ligand>
</feature>
<evidence type="ECO:0000256" key="5">
    <source>
        <dbReference type="ARBA" id="ARBA00015938"/>
    </source>
</evidence>
<feature type="site" description="Transition state stabilizer" evidence="17">
    <location>
        <position position="383"/>
    </location>
</feature>
<reference evidence="19 20" key="1">
    <citation type="submission" date="2016-10" db="EMBL/GenBank/DDBJ databases">
        <authorList>
            <person name="de Groot N.N."/>
        </authorList>
    </citation>
    <scope>NUCLEOTIDE SEQUENCE [LARGE SCALE GENOMIC DNA]</scope>
    <source>
        <strain evidence="20">P4-7,KCTC 19426,CECT 7604</strain>
    </source>
</reference>
<evidence type="ECO:0000256" key="13">
    <source>
        <dbReference type="NCBIfam" id="TIGR02402"/>
    </source>
</evidence>
<dbReference type="Gene3D" id="1.10.10.760">
    <property type="entry name" value="E-set domains of sugar-utilizing enzymes"/>
    <property type="match status" value="1"/>
</dbReference>
<dbReference type="NCBIfam" id="TIGR02402">
    <property type="entry name" value="trehalose_TreZ"/>
    <property type="match status" value="1"/>
</dbReference>
<evidence type="ECO:0000256" key="6">
    <source>
        <dbReference type="ARBA" id="ARBA00022490"/>
    </source>
</evidence>
<evidence type="ECO:0000256" key="12">
    <source>
        <dbReference type="ARBA" id="ARBA00034013"/>
    </source>
</evidence>
<keyword evidence="7 14" id="KW-0378">Hydrolase</keyword>
<feature type="domain" description="Glycosyl hydrolase family 13 catalytic" evidence="18">
    <location>
        <begin position="81"/>
        <end position="450"/>
    </location>
</feature>
<evidence type="ECO:0000256" key="17">
    <source>
        <dbReference type="PIRSR" id="PIRSR006337-3"/>
    </source>
</evidence>
<dbReference type="InterPro" id="IPR044901">
    <property type="entry name" value="Trehalose_TreZ_E-set_sf"/>
</dbReference>
<dbReference type="AlphaFoldDB" id="A0A1H0S0R1"/>
<feature type="active site" description="Nucleophile" evidence="15">
    <location>
        <position position="250"/>
    </location>
</feature>
<dbReference type="EMBL" id="LT629710">
    <property type="protein sequence ID" value="SDP35283.1"/>
    <property type="molecule type" value="Genomic_DNA"/>
</dbReference>
<dbReference type="UniPathway" id="UPA00299"/>
<dbReference type="SUPFAM" id="SSF51445">
    <property type="entry name" value="(Trans)glycosidases"/>
    <property type="match status" value="1"/>
</dbReference>
<dbReference type="InterPro" id="IPR014756">
    <property type="entry name" value="Ig_E-set"/>
</dbReference>
<evidence type="ECO:0000256" key="11">
    <source>
        <dbReference type="ARBA" id="ARBA00033284"/>
    </source>
</evidence>
<dbReference type="Pfam" id="PF00128">
    <property type="entry name" value="Alpha-amylase"/>
    <property type="match status" value="1"/>
</dbReference>
<dbReference type="CDD" id="cd02853">
    <property type="entry name" value="E_set_MTHase_like_N"/>
    <property type="match status" value="1"/>
</dbReference>
<dbReference type="InterPro" id="IPR022567">
    <property type="entry name" value="DUF3459"/>
</dbReference>
<dbReference type="GO" id="GO:0005992">
    <property type="term" value="P:trehalose biosynthetic process"/>
    <property type="evidence" value="ECO:0007669"/>
    <property type="project" value="UniProtKB-UniRule"/>
</dbReference>
<feature type="binding site" evidence="16">
    <location>
        <begin position="382"/>
        <end position="387"/>
    </location>
    <ligand>
        <name>substrate</name>
    </ligand>
</feature>
<keyword evidence="9 14" id="KW-0326">Glycosidase</keyword>
<evidence type="ECO:0000259" key="18">
    <source>
        <dbReference type="SMART" id="SM00642"/>
    </source>
</evidence>
<name>A0A1H0S0R1_9ACTN</name>
<evidence type="ECO:0000256" key="9">
    <source>
        <dbReference type="ARBA" id="ARBA00023295"/>
    </source>
</evidence>
<dbReference type="GO" id="GO:0005737">
    <property type="term" value="C:cytoplasm"/>
    <property type="evidence" value="ECO:0007669"/>
    <property type="project" value="UniProtKB-SubCell"/>
</dbReference>
<dbReference type="PANTHER" id="PTHR43651">
    <property type="entry name" value="1,4-ALPHA-GLUCAN-BRANCHING ENZYME"/>
    <property type="match status" value="1"/>
</dbReference>
<dbReference type="Gene3D" id="2.60.40.10">
    <property type="entry name" value="Immunoglobulins"/>
    <property type="match status" value="1"/>
</dbReference>
<dbReference type="CDD" id="cd11325">
    <property type="entry name" value="AmyAc_GTHase"/>
    <property type="match status" value="1"/>
</dbReference>
<dbReference type="STRING" id="1090615.SAMN04515671_3844"/>
<evidence type="ECO:0000256" key="16">
    <source>
        <dbReference type="PIRSR" id="PIRSR006337-2"/>
    </source>
</evidence>
<dbReference type="SMART" id="SM00642">
    <property type="entry name" value="Aamy"/>
    <property type="match status" value="1"/>
</dbReference>
<evidence type="ECO:0000256" key="2">
    <source>
        <dbReference type="ARBA" id="ARBA00005199"/>
    </source>
</evidence>
<dbReference type="Gene3D" id="3.20.20.80">
    <property type="entry name" value="Glycosidases"/>
    <property type="match status" value="1"/>
</dbReference>
<protein>
    <recommendedName>
        <fullName evidence="5 13">Malto-oligosyltrehalose trehalohydrolase</fullName>
        <shortName evidence="14">MTHase</shortName>
        <ecNumber evidence="4 13">3.2.1.141</ecNumber>
    </recommendedName>
    <alternativeName>
        <fullName evidence="11 14">4-alpha-D-((1-&gt;4)-alpha-D-glucano)trehalose trehalohydrolase</fullName>
    </alternativeName>
    <alternativeName>
        <fullName evidence="10 14">Maltooligosyl trehalose trehalohydrolase</fullName>
    </alternativeName>
</protein>
<evidence type="ECO:0000256" key="1">
    <source>
        <dbReference type="ARBA" id="ARBA00004496"/>
    </source>
</evidence>
<keyword evidence="8" id="KW-0119">Carbohydrate metabolism</keyword>
<evidence type="ECO:0000256" key="3">
    <source>
        <dbReference type="ARBA" id="ARBA00008061"/>
    </source>
</evidence>
<dbReference type="OrthoDB" id="9800174at2"/>
<dbReference type="RefSeq" id="WP_090479062.1">
    <property type="nucleotide sequence ID" value="NZ_LT629710.1"/>
</dbReference>
<dbReference type="InterPro" id="IPR006047">
    <property type="entry name" value="GH13_cat_dom"/>
</dbReference>
<evidence type="ECO:0000256" key="10">
    <source>
        <dbReference type="ARBA" id="ARBA00032057"/>
    </source>
</evidence>
<feature type="binding site" evidence="16">
    <location>
        <begin position="248"/>
        <end position="253"/>
    </location>
    <ligand>
        <name>substrate</name>
    </ligand>
</feature>
<dbReference type="GO" id="GO:0033942">
    <property type="term" value="F:4-alpha-D-(1-&gt;4)-alpha-D-glucanotrehalose trehalohydrolase activity"/>
    <property type="evidence" value="ECO:0007669"/>
    <property type="project" value="UniProtKB-EC"/>
</dbReference>
<dbReference type="Pfam" id="PF11941">
    <property type="entry name" value="DUF3459"/>
    <property type="match status" value="1"/>
</dbReference>
<sequence>MPQDFRVWAPRAARVDLVLQDQGAGTDIAMAGSDDGWWAARVETDDLVRYGFRLDGADDVRPDPRSLRQPDGVHGLSATFDRTAHRWQDSDWTGRQLAGGLIYELHIGTFTAEGTFDAAIGKLDHLVSLGVDFVELLPVNGFNGVHNWGYDGVLWYAVHEAYGGPAGYQRLVDACHQRGLAVIQDVVYNHLGPSGNYLPEYGPYLHEEHANTWGTSVNLDGPGSDTVREYIIDNALMWLRDYHVDGLRLDAVHALVDHRADHLLSEMAQQVKVLSAHVGRPLTLIAESDLNDPRLITSPEAGGYGLDAQWSDDFHHVLHVALTGEKTGYYRDFGSMGDIAKVLRRAFFHDGTYSSFRGRNHGREVEAHTTPASRFVVFAQDHDQIGNRAIGDRLSTQVDADSLALAATLVFTSPFTPMLFMGEEWAASTPWQFFTSHPEPDLGKATAEGRIAEFARMGWDPNEVPDPQDPKTFAASKLNWDESATGHHASVLELYRRLAGLRREYSDLTDPRLGRVLTRHDDDERWLVVERGGLRMVFNFADVSRSVPVGAARVLLATKSGVVLDAGQVFLPARTAVILDAV</sequence>
<accession>A0A1H0S0R1</accession>
<evidence type="ECO:0000256" key="8">
    <source>
        <dbReference type="ARBA" id="ARBA00023277"/>
    </source>
</evidence>
<comment type="catalytic activity">
    <reaction evidence="12 14">
        <text>hydrolysis of (1-&gt;4)-alpha-D-glucosidic linkage in 4-alpha-D-[(1-&gt;4)-alpha-D-glucanosyl]n trehalose to yield trehalose and (1-&gt;4)-alpha-D-glucan.</text>
        <dbReference type="EC" id="3.2.1.141"/>
    </reaction>
</comment>
<keyword evidence="6" id="KW-0963">Cytoplasm</keyword>
<keyword evidence="20" id="KW-1185">Reference proteome</keyword>
<dbReference type="PANTHER" id="PTHR43651:SF11">
    <property type="entry name" value="MALTO-OLIGOSYLTREHALOSE TREHALOHYDROLASE"/>
    <property type="match status" value="1"/>
</dbReference>
<evidence type="ECO:0000256" key="4">
    <source>
        <dbReference type="ARBA" id="ARBA00012268"/>
    </source>
</evidence>
<dbReference type="Proteomes" id="UP000198741">
    <property type="component" value="Chromosome I"/>
</dbReference>
<dbReference type="InterPro" id="IPR013783">
    <property type="entry name" value="Ig-like_fold"/>
</dbReference>
<dbReference type="EC" id="3.2.1.141" evidence="4 13"/>
<evidence type="ECO:0000313" key="20">
    <source>
        <dbReference type="Proteomes" id="UP000198741"/>
    </source>
</evidence>
<feature type="active site" description="Proton donor" evidence="15">
    <location>
        <position position="287"/>
    </location>
</feature>
<evidence type="ECO:0000256" key="14">
    <source>
        <dbReference type="PIRNR" id="PIRNR006337"/>
    </source>
</evidence>
<comment type="pathway">
    <text evidence="2 14">Glycan biosynthesis; trehalose biosynthesis.</text>
</comment>
<dbReference type="Pfam" id="PF02922">
    <property type="entry name" value="CBM_48"/>
    <property type="match status" value="1"/>
</dbReference>
<dbReference type="InterPro" id="IPR004193">
    <property type="entry name" value="Glyco_hydro_13_N"/>
</dbReference>
<dbReference type="InterPro" id="IPR017853">
    <property type="entry name" value="GH"/>
</dbReference>
<evidence type="ECO:0000256" key="15">
    <source>
        <dbReference type="PIRSR" id="PIRSR006337-1"/>
    </source>
</evidence>
<gene>
    <name evidence="19" type="ORF">SAMN04515671_3844</name>
</gene>
<evidence type="ECO:0000256" key="7">
    <source>
        <dbReference type="ARBA" id="ARBA00022801"/>
    </source>
</evidence>
<organism evidence="19 20">
    <name type="scientific">Nakamurella panacisegetis</name>
    <dbReference type="NCBI Taxonomy" id="1090615"/>
    <lineage>
        <taxon>Bacteria</taxon>
        <taxon>Bacillati</taxon>
        <taxon>Actinomycetota</taxon>
        <taxon>Actinomycetes</taxon>
        <taxon>Nakamurellales</taxon>
        <taxon>Nakamurellaceae</taxon>
        <taxon>Nakamurella</taxon>
    </lineage>
</organism>